<proteinExistence type="predicted"/>
<evidence type="ECO:0000313" key="2">
    <source>
        <dbReference type="EMBL" id="MCG4748635.1"/>
    </source>
</evidence>
<dbReference type="Pfam" id="PF08668">
    <property type="entry name" value="HDOD"/>
    <property type="match status" value="1"/>
</dbReference>
<dbReference type="EMBL" id="JAKNGE010000041">
    <property type="protein sequence ID" value="MCG4748635.1"/>
    <property type="molecule type" value="Genomic_DNA"/>
</dbReference>
<protein>
    <submittedName>
        <fullName evidence="2">HDOD domain-containing protein</fullName>
    </submittedName>
</protein>
<gene>
    <name evidence="2" type="ORF">L0N08_24795</name>
</gene>
<feature type="domain" description="HDOD" evidence="1">
    <location>
        <begin position="23"/>
        <end position="61"/>
    </location>
</feature>
<evidence type="ECO:0000313" key="3">
    <source>
        <dbReference type="Proteomes" id="UP001299608"/>
    </source>
</evidence>
<organism evidence="2 3">
    <name type="scientific">Enterocloster aldenensis</name>
    <dbReference type="NCBI Taxonomy" id="358742"/>
    <lineage>
        <taxon>Bacteria</taxon>
        <taxon>Bacillati</taxon>
        <taxon>Bacillota</taxon>
        <taxon>Clostridia</taxon>
        <taxon>Lachnospirales</taxon>
        <taxon>Lachnospiraceae</taxon>
        <taxon>Enterocloster</taxon>
    </lineage>
</organism>
<reference evidence="2" key="1">
    <citation type="submission" date="2022-01" db="EMBL/GenBank/DDBJ databases">
        <title>Collection of gut derived symbiotic bacterial strains cultured from healthy donors.</title>
        <authorList>
            <person name="Lin H."/>
            <person name="Kohout C."/>
            <person name="Waligurski E."/>
            <person name="Pamer E.G."/>
        </authorList>
    </citation>
    <scope>NUCLEOTIDE SEQUENCE</scope>
    <source>
        <strain evidence="2">DFI.6.55</strain>
    </source>
</reference>
<evidence type="ECO:0000259" key="1">
    <source>
        <dbReference type="Pfam" id="PF08668"/>
    </source>
</evidence>
<dbReference type="RefSeq" id="WP_238053854.1">
    <property type="nucleotide sequence ID" value="NZ_JAKNGE010000041.1"/>
</dbReference>
<comment type="caution">
    <text evidence="2">The sequence shown here is derived from an EMBL/GenBank/DDBJ whole genome shotgun (WGS) entry which is preliminary data.</text>
</comment>
<name>A0AAW5C6T6_9FIRM</name>
<dbReference type="SUPFAM" id="SSF109604">
    <property type="entry name" value="HD-domain/PDEase-like"/>
    <property type="match status" value="1"/>
</dbReference>
<accession>A0AAW5C6T6</accession>
<dbReference type="Gene3D" id="1.10.3210.10">
    <property type="entry name" value="Hypothetical protein af1432"/>
    <property type="match status" value="1"/>
</dbReference>
<sequence>MLPDRKRAEEELAWAGEQNPGIWVDHSNYVAMACEHIASRCGWLDNEHAYVVGLLHDVGRFPGRISERHLIEGYRRCMEHGWDEAAKICISHAFMIQDIGTSIGIFDMPEGDRRFMEQFIGSAVYDDYDRLVQLCDSLALPSGFCLLEKRFVDVTLRYGTHPSTVPRWKKILEIKEYFEARMGCGIYDLLPGVRENTFL</sequence>
<dbReference type="InterPro" id="IPR013976">
    <property type="entry name" value="HDOD"/>
</dbReference>
<dbReference type="AlphaFoldDB" id="A0AAW5C6T6"/>
<dbReference type="Proteomes" id="UP001299608">
    <property type="component" value="Unassembled WGS sequence"/>
</dbReference>